<dbReference type="RefSeq" id="WP_012873458.1">
    <property type="nucleotide sequence ID" value="NC_013524.1"/>
</dbReference>
<dbReference type="InParanoid" id="D1C9D0"/>
<evidence type="ECO:0000259" key="1">
    <source>
        <dbReference type="PROSITE" id="PS51186"/>
    </source>
</evidence>
<gene>
    <name evidence="2" type="ordered locus">Sthe_3020</name>
</gene>
<dbReference type="OrthoDB" id="9799321at2"/>
<dbReference type="AlphaFoldDB" id="D1C9D0"/>
<dbReference type="STRING" id="479434.Sthe_3020"/>
<dbReference type="Pfam" id="PF13302">
    <property type="entry name" value="Acetyltransf_3"/>
    <property type="match status" value="1"/>
</dbReference>
<dbReference type="eggNOG" id="COG1670">
    <property type="taxonomic scope" value="Bacteria"/>
</dbReference>
<keyword evidence="3" id="KW-1185">Reference proteome</keyword>
<dbReference type="EMBL" id="CP001824">
    <property type="protein sequence ID" value="ACZ40423.1"/>
    <property type="molecule type" value="Genomic_DNA"/>
</dbReference>
<organism evidence="2 3">
    <name type="scientific">Sphaerobacter thermophilus (strain ATCC 49802 / DSM 20745 / KCCM 41009 / NCIMB 13125 / S 6022)</name>
    <dbReference type="NCBI Taxonomy" id="479434"/>
    <lineage>
        <taxon>Bacteria</taxon>
        <taxon>Pseudomonadati</taxon>
        <taxon>Thermomicrobiota</taxon>
        <taxon>Thermomicrobia</taxon>
        <taxon>Sphaerobacterales</taxon>
        <taxon>Sphaerobacterineae</taxon>
        <taxon>Sphaerobacteraceae</taxon>
        <taxon>Sphaerobacter</taxon>
    </lineage>
</organism>
<dbReference type="SUPFAM" id="SSF55729">
    <property type="entry name" value="Acyl-CoA N-acyltransferases (Nat)"/>
    <property type="match status" value="1"/>
</dbReference>
<feature type="domain" description="N-acetyltransferase" evidence="1">
    <location>
        <begin position="29"/>
        <end position="187"/>
    </location>
</feature>
<sequence length="193" mass="22123">MIPPILRDFPEQFETERLLIRAPLPGDGAEVNAAILESLDRLRPWMEWVHPVPSVDDTEANIRQARADFLTRTELRLHLYEKTTGAFVGSSGLHRIDWRVPKMEIGYWVRTRYEGQGYVTEAVRGITRFAFETLGARRVEIRCDANNARSARVAERAGYRLEARLRSEAITPSGALRDTLIYALLADEWERGK</sequence>
<evidence type="ECO:0000313" key="3">
    <source>
        <dbReference type="Proteomes" id="UP000002027"/>
    </source>
</evidence>
<dbReference type="InterPro" id="IPR000182">
    <property type="entry name" value="GNAT_dom"/>
</dbReference>
<dbReference type="InterPro" id="IPR051908">
    <property type="entry name" value="Ribosomal_N-acetyltransferase"/>
</dbReference>
<evidence type="ECO:0000313" key="2">
    <source>
        <dbReference type="EMBL" id="ACZ40423.1"/>
    </source>
</evidence>
<dbReference type="PROSITE" id="PS51186">
    <property type="entry name" value="GNAT"/>
    <property type="match status" value="1"/>
</dbReference>
<dbReference type="Gene3D" id="3.40.630.30">
    <property type="match status" value="1"/>
</dbReference>
<accession>D1C9D0</accession>
<dbReference type="GO" id="GO:0008999">
    <property type="term" value="F:protein-N-terminal-alanine acetyltransferase activity"/>
    <property type="evidence" value="ECO:0007669"/>
    <property type="project" value="TreeGrafter"/>
</dbReference>
<reference evidence="3" key="1">
    <citation type="submission" date="2009-11" db="EMBL/GenBank/DDBJ databases">
        <title>The complete chromosome 2 of Sphaerobacter thermophilus DSM 20745.</title>
        <authorList>
            <person name="Lucas S."/>
            <person name="Copeland A."/>
            <person name="Lapidus A."/>
            <person name="Glavina del Rio T."/>
            <person name="Dalin E."/>
            <person name="Tice H."/>
            <person name="Bruce D."/>
            <person name="Goodwin L."/>
            <person name="Pitluck S."/>
            <person name="Kyrpides N."/>
            <person name="Mavromatis K."/>
            <person name="Ivanova N."/>
            <person name="Mikhailova N."/>
            <person name="LaButti K.M."/>
            <person name="Clum A."/>
            <person name="Sun H.I."/>
            <person name="Brettin T."/>
            <person name="Detter J.C."/>
            <person name="Han C."/>
            <person name="Larimer F."/>
            <person name="Land M."/>
            <person name="Hauser L."/>
            <person name="Markowitz V."/>
            <person name="Cheng J.F."/>
            <person name="Hugenholtz P."/>
            <person name="Woyke T."/>
            <person name="Wu D."/>
            <person name="Steenblock K."/>
            <person name="Schneider S."/>
            <person name="Pukall R."/>
            <person name="Goeker M."/>
            <person name="Klenk H.P."/>
            <person name="Eisen J.A."/>
        </authorList>
    </citation>
    <scope>NUCLEOTIDE SEQUENCE [LARGE SCALE GENOMIC DNA]</scope>
    <source>
        <strain evidence="3">ATCC 49802 / DSM 20745 / S 6022</strain>
    </source>
</reference>
<dbReference type="GO" id="GO:1990189">
    <property type="term" value="F:protein N-terminal-serine acetyltransferase activity"/>
    <property type="evidence" value="ECO:0007669"/>
    <property type="project" value="TreeGrafter"/>
</dbReference>
<proteinExistence type="predicted"/>
<protein>
    <submittedName>
        <fullName evidence="2">GCN5-related N-acetyltransferase</fullName>
    </submittedName>
</protein>
<dbReference type="FunCoup" id="D1C9D0">
    <property type="interactions" value="2"/>
</dbReference>
<dbReference type="KEGG" id="sti:Sthe_3020"/>
<dbReference type="Proteomes" id="UP000002027">
    <property type="component" value="Chromosome 2"/>
</dbReference>
<dbReference type="PANTHER" id="PTHR43441:SF3">
    <property type="entry name" value="ACETYLTRANSFERASE"/>
    <property type="match status" value="1"/>
</dbReference>
<reference evidence="2 3" key="2">
    <citation type="journal article" date="2010" name="Stand. Genomic Sci.">
        <title>Complete genome sequence of Desulfohalobium retbaense type strain (HR(100)).</title>
        <authorList>
            <person name="Spring S."/>
            <person name="Nolan M."/>
            <person name="Lapidus A."/>
            <person name="Glavina Del Rio T."/>
            <person name="Copeland A."/>
            <person name="Tice H."/>
            <person name="Cheng J.F."/>
            <person name="Lucas S."/>
            <person name="Land M."/>
            <person name="Chen F."/>
            <person name="Bruce D."/>
            <person name="Goodwin L."/>
            <person name="Pitluck S."/>
            <person name="Ivanova N."/>
            <person name="Mavromatis K."/>
            <person name="Mikhailova N."/>
            <person name="Pati A."/>
            <person name="Chen A."/>
            <person name="Palaniappan K."/>
            <person name="Hauser L."/>
            <person name="Chang Y.J."/>
            <person name="Jeffries C.D."/>
            <person name="Munk C."/>
            <person name="Kiss H."/>
            <person name="Chain P."/>
            <person name="Han C."/>
            <person name="Brettin T."/>
            <person name="Detter J.C."/>
            <person name="Schuler E."/>
            <person name="Goker M."/>
            <person name="Rohde M."/>
            <person name="Bristow J."/>
            <person name="Eisen J.A."/>
            <person name="Markowitz V."/>
            <person name="Hugenholtz P."/>
            <person name="Kyrpides N.C."/>
            <person name="Klenk H.P."/>
        </authorList>
    </citation>
    <scope>NUCLEOTIDE SEQUENCE [LARGE SCALE GENOMIC DNA]</scope>
    <source>
        <strain evidence="3">ATCC 49802 / DSM 20745 / S 6022</strain>
    </source>
</reference>
<dbReference type="InterPro" id="IPR016181">
    <property type="entry name" value="Acyl_CoA_acyltransferase"/>
</dbReference>
<dbReference type="HOGENOM" id="CLU_013985_3_0_0"/>
<dbReference type="PANTHER" id="PTHR43441">
    <property type="entry name" value="RIBOSOMAL-PROTEIN-SERINE ACETYLTRANSFERASE"/>
    <property type="match status" value="1"/>
</dbReference>
<keyword evidence="2" id="KW-0808">Transferase</keyword>
<dbReference type="GO" id="GO:0005737">
    <property type="term" value="C:cytoplasm"/>
    <property type="evidence" value="ECO:0007669"/>
    <property type="project" value="TreeGrafter"/>
</dbReference>
<name>D1C9D0_SPHTD</name>